<dbReference type="GO" id="GO:0020037">
    <property type="term" value="F:heme binding"/>
    <property type="evidence" value="ECO:0007669"/>
    <property type="project" value="InterPro"/>
</dbReference>
<reference evidence="6 7" key="1">
    <citation type="submission" date="2015-09" db="EMBL/GenBank/DDBJ databases">
        <title>Draft genome sequence of Kouleothrix aurantiaca JCM 19913.</title>
        <authorList>
            <person name="Hemp J."/>
        </authorList>
    </citation>
    <scope>NUCLEOTIDE SEQUENCE [LARGE SCALE GENOMIC DNA]</scope>
    <source>
        <strain evidence="6 7">COM-B</strain>
    </source>
</reference>
<evidence type="ECO:0000313" key="7">
    <source>
        <dbReference type="Proteomes" id="UP000050509"/>
    </source>
</evidence>
<feature type="transmembrane region" description="Helical" evidence="3">
    <location>
        <begin position="174"/>
        <end position="194"/>
    </location>
</feature>
<feature type="transmembrane region" description="Helical" evidence="3">
    <location>
        <begin position="737"/>
        <end position="757"/>
    </location>
</feature>
<feature type="transmembrane region" description="Helical" evidence="3">
    <location>
        <begin position="80"/>
        <end position="105"/>
    </location>
</feature>
<feature type="transmembrane region" description="Helical" evidence="3">
    <location>
        <begin position="117"/>
        <end position="137"/>
    </location>
</feature>
<dbReference type="Pfam" id="PF01578">
    <property type="entry name" value="Cytochrom_C_asm"/>
    <property type="match status" value="1"/>
</dbReference>
<keyword evidence="7" id="KW-1185">Reference proteome</keyword>
<dbReference type="PANTHER" id="PTHR43653">
    <property type="entry name" value="CYTOCHROME C ASSEMBLY PROTEIN-RELATED"/>
    <property type="match status" value="1"/>
</dbReference>
<dbReference type="InterPro" id="IPR002541">
    <property type="entry name" value="Cyt_c_assembly"/>
</dbReference>
<dbReference type="InterPro" id="IPR032523">
    <property type="entry name" value="CcmF_C"/>
</dbReference>
<dbReference type="PRINTS" id="PR01410">
    <property type="entry name" value="CCBIOGENESIS"/>
</dbReference>
<evidence type="ECO:0000256" key="2">
    <source>
        <dbReference type="ARBA" id="ARBA00022748"/>
    </source>
</evidence>
<keyword evidence="3" id="KW-0812">Transmembrane</keyword>
<gene>
    <name evidence="6" type="ORF">SE17_03095</name>
</gene>
<feature type="transmembrane region" description="Helical" evidence="3">
    <location>
        <begin position="39"/>
        <end position="60"/>
    </location>
</feature>
<dbReference type="EMBL" id="LJCR01000041">
    <property type="protein sequence ID" value="KPV54544.1"/>
    <property type="molecule type" value="Genomic_DNA"/>
</dbReference>
<dbReference type="Proteomes" id="UP000050509">
    <property type="component" value="Unassembled WGS sequence"/>
</dbReference>
<feature type="domain" description="Cytochrome c assembly protein" evidence="4">
    <location>
        <begin position="90"/>
        <end position="293"/>
    </location>
</feature>
<feature type="transmembrane region" description="Helical" evidence="3">
    <location>
        <begin position="247"/>
        <end position="265"/>
    </location>
</feature>
<comment type="similarity">
    <text evidence="1">Belongs to the CcmF/CycK/Ccl1/NrfE/CcsA family.</text>
</comment>
<evidence type="ECO:0000256" key="1">
    <source>
        <dbReference type="ARBA" id="ARBA00009186"/>
    </source>
</evidence>
<protein>
    <submittedName>
        <fullName evidence="6">Cytochrome C biogenesis protein</fullName>
    </submittedName>
</protein>
<dbReference type="GO" id="GO:0017004">
    <property type="term" value="P:cytochrome complex assembly"/>
    <property type="evidence" value="ECO:0007669"/>
    <property type="project" value="UniProtKB-KW"/>
</dbReference>
<proteinExistence type="inferred from homology"/>
<dbReference type="AlphaFoldDB" id="A0A0P9DA54"/>
<feature type="transmembrane region" description="Helical" evidence="3">
    <location>
        <begin position="350"/>
        <end position="374"/>
    </location>
</feature>
<feature type="transmembrane region" description="Helical" evidence="3">
    <location>
        <begin position="454"/>
        <end position="473"/>
    </location>
</feature>
<dbReference type="Pfam" id="PF16327">
    <property type="entry name" value="CcmF_C"/>
    <property type="match status" value="1"/>
</dbReference>
<dbReference type="InterPro" id="IPR003567">
    <property type="entry name" value="Cyt_c_biogenesis"/>
</dbReference>
<keyword evidence="3" id="KW-0472">Membrane</keyword>
<evidence type="ECO:0000313" key="6">
    <source>
        <dbReference type="EMBL" id="KPV54544.1"/>
    </source>
</evidence>
<sequence>MYILGTILIVCSITAAGLASMSYMVATRGSKRARAYGRWCTRTALGAALLVAALLVYAFVTRRYDIQYVYSYSASDLPLHYRVAAIWAGQPGSLLIWALWSLIVAQVLARTSRHAEPYVLSVFMLIPAALLGLMGILDPFAPYVDTNGASLAPADGHGLNPLLQNPWMVIHPPILFLSYALLGAPFALALGGLWQREYDGWARQALPWTLAGWVILGMALLLGGYWAYETLGWGGYWGWDSVENSGLVAWLATTALIHALLVQRAGGGLRRMSLVLALTTYLLVFYATYLTRSGVLANFSVHTFAQESIRAAITAGLLALVVGAGSALGWRWRAISARPLSENLLSRDSFVILALLGMLLIAALIALGTSMPLISAIPGVGHWLQPIFGAIFDVDEGTRFNLGLRPFSDGRFALTSTFYTTTVPPLGVVLALLLTIGPLLGWHGVNVRHLLRALRWPFLAAISVTCGAILLGVRDALPLAYLSLGSFAAGTNLVMIARMLKSGWLRIGGYLAHVGMAVLVAGIIGSTFYAVPEQQIVAPEGQPIGVYGYVITFNGWRVTPENTGVLDLTVTRGNELFRALPQLYFVQREGATMKTPAIKRELLRDLYIAPVDYRTRVDPNTAQLLRGDTRPVGSYTLTLTALDIPDSSEVGTANVNARLRVRYQERTSDLVAKVKIERDAAGQTWILASTPVRLPGGHTARLETFDPVRNTALVRVEGLNLPVEPALAVVTVSLKPGIALVWIGVLISALGGAIAVIRRALEGQARRAVQPARMPRGIGLARVFHSRRGRGSES</sequence>
<evidence type="ECO:0000256" key="3">
    <source>
        <dbReference type="SAM" id="Phobius"/>
    </source>
</evidence>
<evidence type="ECO:0000259" key="4">
    <source>
        <dbReference type="Pfam" id="PF01578"/>
    </source>
</evidence>
<name>A0A0P9DA54_9CHLR</name>
<dbReference type="PANTHER" id="PTHR43653:SF1">
    <property type="entry name" value="CYTOCHROME C-TYPE BIOGENESIS PROTEIN CCMF"/>
    <property type="match status" value="1"/>
</dbReference>
<keyword evidence="3" id="KW-1133">Transmembrane helix</keyword>
<feature type="transmembrane region" description="Helical" evidence="3">
    <location>
        <begin position="423"/>
        <end position="442"/>
    </location>
</feature>
<feature type="transmembrane region" description="Helical" evidence="3">
    <location>
        <begin position="479"/>
        <end position="497"/>
    </location>
</feature>
<feature type="transmembrane region" description="Helical" evidence="3">
    <location>
        <begin position="6"/>
        <end position="27"/>
    </location>
</feature>
<organism evidence="6 7">
    <name type="scientific">Kouleothrix aurantiaca</name>
    <dbReference type="NCBI Taxonomy" id="186479"/>
    <lineage>
        <taxon>Bacteria</taxon>
        <taxon>Bacillati</taxon>
        <taxon>Chloroflexota</taxon>
        <taxon>Chloroflexia</taxon>
        <taxon>Chloroflexales</taxon>
        <taxon>Roseiflexineae</taxon>
        <taxon>Roseiflexaceae</taxon>
        <taxon>Kouleothrix</taxon>
    </lineage>
</organism>
<feature type="transmembrane region" description="Helical" evidence="3">
    <location>
        <begin position="509"/>
        <end position="531"/>
    </location>
</feature>
<feature type="transmembrane region" description="Helical" evidence="3">
    <location>
        <begin position="272"/>
        <end position="289"/>
    </location>
</feature>
<keyword evidence="2" id="KW-0201">Cytochrome c-type biogenesis</keyword>
<feature type="transmembrane region" description="Helical" evidence="3">
    <location>
        <begin position="309"/>
        <end position="330"/>
    </location>
</feature>
<feature type="transmembrane region" description="Helical" evidence="3">
    <location>
        <begin position="206"/>
        <end position="227"/>
    </location>
</feature>
<feature type="domain" description="Cytochrome c-type biogenesis protein CcmF C-terminal" evidence="5">
    <location>
        <begin position="397"/>
        <end position="609"/>
    </location>
</feature>
<dbReference type="GO" id="GO:0015232">
    <property type="term" value="F:heme transmembrane transporter activity"/>
    <property type="evidence" value="ECO:0007669"/>
    <property type="project" value="InterPro"/>
</dbReference>
<dbReference type="GO" id="GO:0016020">
    <property type="term" value="C:membrane"/>
    <property type="evidence" value="ECO:0007669"/>
    <property type="project" value="InterPro"/>
</dbReference>
<accession>A0A0P9DA54</accession>
<dbReference type="PATRIC" id="fig|186479.3.peg.8129"/>
<evidence type="ECO:0000259" key="5">
    <source>
        <dbReference type="Pfam" id="PF16327"/>
    </source>
</evidence>
<comment type="caution">
    <text evidence="6">The sequence shown here is derived from an EMBL/GenBank/DDBJ whole genome shotgun (WGS) entry which is preliminary data.</text>
</comment>